<evidence type="ECO:0000313" key="10">
    <source>
        <dbReference type="EMBL" id="BCJ27058.1"/>
    </source>
</evidence>
<proteinExistence type="inferred from homology"/>
<evidence type="ECO:0000313" key="11">
    <source>
        <dbReference type="Proteomes" id="UP000680750"/>
    </source>
</evidence>
<dbReference type="EMBL" id="AP023354">
    <property type="protein sequence ID" value="BCJ27058.1"/>
    <property type="molecule type" value="Genomic_DNA"/>
</dbReference>
<dbReference type="OrthoDB" id="196964at2"/>
<dbReference type="NCBIfam" id="TIGR00188">
    <property type="entry name" value="rnpA"/>
    <property type="match status" value="1"/>
</dbReference>
<comment type="similarity">
    <text evidence="7">Belongs to the RnpA family.</text>
</comment>
<comment type="function">
    <text evidence="1 7">RNaseP catalyzes the removal of the 5'-leader sequence from pre-tRNA to produce the mature 5'-terminus. It can also cleave other RNA substrates such as 4.5S RNA. The protein component plays an auxiliary but essential role in vivo by binding to the 5'-leader sequence and broadening the substrate specificity of the ribozyme.</text>
</comment>
<comment type="catalytic activity">
    <reaction evidence="7">
        <text>Endonucleolytic cleavage of RNA, removing 5'-extranucleotides from tRNA precursor.</text>
        <dbReference type="EC" id="3.1.26.5"/>
    </reaction>
</comment>
<dbReference type="GO" id="GO:0004526">
    <property type="term" value="F:ribonuclease P activity"/>
    <property type="evidence" value="ECO:0007669"/>
    <property type="project" value="UniProtKB-UniRule"/>
</dbReference>
<gene>
    <name evidence="7" type="primary">rnpA</name>
    <name evidence="10" type="ORF">Asera_11660</name>
</gene>
<name>A0A810KYF5_9ACTN</name>
<keyword evidence="6 7" id="KW-0694">RNA-binding</keyword>
<comment type="subunit">
    <text evidence="7">Consists of a catalytic RNA component (M1 or rnpB) and a protein subunit.</text>
</comment>
<dbReference type="GO" id="GO:0001682">
    <property type="term" value="P:tRNA 5'-leader removal"/>
    <property type="evidence" value="ECO:0007669"/>
    <property type="project" value="UniProtKB-UniRule"/>
</dbReference>
<keyword evidence="11" id="KW-1185">Reference proteome</keyword>
<accession>A0A810KYF5</accession>
<keyword evidence="2 7" id="KW-0819">tRNA processing</keyword>
<dbReference type="InterPro" id="IPR000100">
    <property type="entry name" value="RNase_P"/>
</dbReference>
<dbReference type="PROSITE" id="PS00648">
    <property type="entry name" value="RIBONUCLEASE_P"/>
    <property type="match status" value="1"/>
</dbReference>
<dbReference type="AlphaFoldDB" id="A0A810KYF5"/>
<dbReference type="GO" id="GO:0042781">
    <property type="term" value="F:3'-tRNA processing endoribonuclease activity"/>
    <property type="evidence" value="ECO:0007669"/>
    <property type="project" value="TreeGrafter"/>
</dbReference>
<dbReference type="GO" id="GO:0000049">
    <property type="term" value="F:tRNA binding"/>
    <property type="evidence" value="ECO:0007669"/>
    <property type="project" value="UniProtKB-UniRule"/>
</dbReference>
<dbReference type="KEGG" id="aser:Asera_11660"/>
<keyword evidence="3 7" id="KW-0540">Nuclease</keyword>
<evidence type="ECO:0000256" key="5">
    <source>
        <dbReference type="ARBA" id="ARBA00022801"/>
    </source>
</evidence>
<dbReference type="Gene3D" id="3.30.230.10">
    <property type="match status" value="1"/>
</dbReference>
<dbReference type="RefSeq" id="WP_030445297.1">
    <property type="nucleotide sequence ID" value="NZ_AP023354.1"/>
</dbReference>
<dbReference type="GO" id="GO:0030677">
    <property type="term" value="C:ribonuclease P complex"/>
    <property type="evidence" value="ECO:0007669"/>
    <property type="project" value="TreeGrafter"/>
</dbReference>
<keyword evidence="4 7" id="KW-0255">Endonuclease</keyword>
<dbReference type="Proteomes" id="UP000680750">
    <property type="component" value="Chromosome"/>
</dbReference>
<dbReference type="SUPFAM" id="SSF54211">
    <property type="entry name" value="Ribosomal protein S5 domain 2-like"/>
    <property type="match status" value="1"/>
</dbReference>
<reference evidence="10" key="1">
    <citation type="submission" date="2020-08" db="EMBL/GenBank/DDBJ databases">
        <title>Whole genome shotgun sequence of Actinocatenispora sera NBRC 101916.</title>
        <authorList>
            <person name="Komaki H."/>
            <person name="Tamura T."/>
        </authorList>
    </citation>
    <scope>NUCLEOTIDE SEQUENCE</scope>
    <source>
        <strain evidence="10">NBRC 101916</strain>
    </source>
</reference>
<dbReference type="InterPro" id="IPR020539">
    <property type="entry name" value="RNase_P_CS"/>
</dbReference>
<protein>
    <recommendedName>
        <fullName evidence="7 8">Ribonuclease P protein component</fullName>
        <shortName evidence="7">RNase P protein</shortName>
        <shortName evidence="7">RNaseP protein</shortName>
        <ecNumber evidence="7 8">3.1.26.5</ecNumber>
    </recommendedName>
    <alternativeName>
        <fullName evidence="7">Protein C5</fullName>
    </alternativeName>
</protein>
<dbReference type="InterPro" id="IPR020568">
    <property type="entry name" value="Ribosomal_Su5_D2-typ_SF"/>
</dbReference>
<evidence type="ECO:0000256" key="3">
    <source>
        <dbReference type="ARBA" id="ARBA00022722"/>
    </source>
</evidence>
<evidence type="ECO:0000256" key="4">
    <source>
        <dbReference type="ARBA" id="ARBA00022759"/>
    </source>
</evidence>
<dbReference type="PANTHER" id="PTHR33992">
    <property type="entry name" value="RIBONUCLEASE P PROTEIN COMPONENT"/>
    <property type="match status" value="1"/>
</dbReference>
<feature type="region of interest" description="Disordered" evidence="9">
    <location>
        <begin position="1"/>
        <end position="20"/>
    </location>
</feature>
<evidence type="ECO:0000256" key="6">
    <source>
        <dbReference type="ARBA" id="ARBA00022884"/>
    </source>
</evidence>
<dbReference type="HAMAP" id="MF_00227">
    <property type="entry name" value="RNase_P"/>
    <property type="match status" value="1"/>
</dbReference>
<evidence type="ECO:0000256" key="9">
    <source>
        <dbReference type="SAM" id="MobiDB-lite"/>
    </source>
</evidence>
<evidence type="ECO:0000256" key="7">
    <source>
        <dbReference type="HAMAP-Rule" id="MF_00227"/>
    </source>
</evidence>
<evidence type="ECO:0000256" key="8">
    <source>
        <dbReference type="NCBIfam" id="TIGR00188"/>
    </source>
</evidence>
<dbReference type="InterPro" id="IPR014721">
    <property type="entry name" value="Ribsml_uS5_D2-typ_fold_subgr"/>
</dbReference>
<dbReference type="EC" id="3.1.26.5" evidence="7 8"/>
<dbReference type="Pfam" id="PF00825">
    <property type="entry name" value="Ribonuclease_P"/>
    <property type="match status" value="1"/>
</dbReference>
<evidence type="ECO:0000256" key="2">
    <source>
        <dbReference type="ARBA" id="ARBA00022694"/>
    </source>
</evidence>
<sequence length="134" mass="14398">MLPPAARLRRRAEFAATTRGGRRAARGALVVHLAPPQPGTNQDTPPSGPRFGFAVSRAVGNAVIRNKVRRRLRHLARERLDQLPAGTTVLVRALPAAADRTFQQLGRDLDAALAAAAAPRGMQRRKAPRSGETS</sequence>
<organism evidence="10 11">
    <name type="scientific">Actinocatenispora sera</name>
    <dbReference type="NCBI Taxonomy" id="390989"/>
    <lineage>
        <taxon>Bacteria</taxon>
        <taxon>Bacillati</taxon>
        <taxon>Actinomycetota</taxon>
        <taxon>Actinomycetes</taxon>
        <taxon>Micromonosporales</taxon>
        <taxon>Micromonosporaceae</taxon>
        <taxon>Actinocatenispora</taxon>
    </lineage>
</organism>
<keyword evidence="5 7" id="KW-0378">Hydrolase</keyword>
<dbReference type="PANTHER" id="PTHR33992:SF1">
    <property type="entry name" value="RIBONUCLEASE P PROTEIN COMPONENT"/>
    <property type="match status" value="1"/>
</dbReference>
<evidence type="ECO:0000256" key="1">
    <source>
        <dbReference type="ARBA" id="ARBA00002663"/>
    </source>
</evidence>